<dbReference type="EMBL" id="PQXL01000185">
    <property type="protein sequence ID" value="THV49649.1"/>
    <property type="molecule type" value="Genomic_DNA"/>
</dbReference>
<feature type="region of interest" description="Disordered" evidence="1">
    <location>
        <begin position="176"/>
        <end position="297"/>
    </location>
</feature>
<evidence type="ECO:0000313" key="2">
    <source>
        <dbReference type="EMBL" id="THV49649.1"/>
    </source>
</evidence>
<evidence type="ECO:0000313" key="3">
    <source>
        <dbReference type="Proteomes" id="UP000308671"/>
    </source>
</evidence>
<feature type="compositionally biased region" description="Basic residues" evidence="1">
    <location>
        <begin position="533"/>
        <end position="542"/>
    </location>
</feature>
<protein>
    <submittedName>
        <fullName evidence="2">Uncharacterized protein</fullName>
    </submittedName>
</protein>
<evidence type="ECO:0000256" key="1">
    <source>
        <dbReference type="SAM" id="MobiDB-lite"/>
    </source>
</evidence>
<reference evidence="2 3" key="1">
    <citation type="submission" date="2017-12" db="EMBL/GenBank/DDBJ databases">
        <title>Comparative genomics of Botrytis spp.</title>
        <authorList>
            <person name="Valero-Jimenez C.A."/>
            <person name="Tapia P."/>
            <person name="Veloso J."/>
            <person name="Silva-Moreno E."/>
            <person name="Staats M."/>
            <person name="Valdes J.H."/>
            <person name="Van Kan J.A.L."/>
        </authorList>
    </citation>
    <scope>NUCLEOTIDE SEQUENCE [LARGE SCALE GENOMIC DNA]</scope>
    <source>
        <strain evidence="2 3">MUCL435</strain>
    </source>
</reference>
<gene>
    <name evidence="2" type="ORF">BGAL_0185g00070</name>
</gene>
<dbReference type="OrthoDB" id="3539654at2759"/>
<feature type="compositionally biased region" description="Acidic residues" evidence="1">
    <location>
        <begin position="260"/>
        <end position="269"/>
    </location>
</feature>
<organism evidence="2 3">
    <name type="scientific">Botrytis galanthina</name>
    <dbReference type="NCBI Taxonomy" id="278940"/>
    <lineage>
        <taxon>Eukaryota</taxon>
        <taxon>Fungi</taxon>
        <taxon>Dikarya</taxon>
        <taxon>Ascomycota</taxon>
        <taxon>Pezizomycotina</taxon>
        <taxon>Leotiomycetes</taxon>
        <taxon>Helotiales</taxon>
        <taxon>Sclerotiniaceae</taxon>
        <taxon>Botrytis</taxon>
    </lineage>
</organism>
<proteinExistence type="predicted"/>
<feature type="compositionally biased region" description="Acidic residues" evidence="1">
    <location>
        <begin position="549"/>
        <end position="576"/>
    </location>
</feature>
<feature type="region of interest" description="Disordered" evidence="1">
    <location>
        <begin position="533"/>
        <end position="576"/>
    </location>
</feature>
<keyword evidence="3" id="KW-1185">Reference proteome</keyword>
<accession>A0A4S8R5Z6</accession>
<feature type="compositionally biased region" description="Basic and acidic residues" evidence="1">
    <location>
        <begin position="191"/>
        <end position="205"/>
    </location>
</feature>
<comment type="caution">
    <text evidence="2">The sequence shown here is derived from an EMBL/GenBank/DDBJ whole genome shotgun (WGS) entry which is preliminary data.</text>
</comment>
<sequence>MNDYYNEKAMNITDNRSQAGTEAHKTDKLASTRRISRVTNPNRLGVVLRPNEASKAQLLWAFAGAWNIRSKVEIANGIAESGSIQKKMAALLNEIYKGAEIWVEVDTDNEWMRMAVAEEWRVGKYGSMRNATAVIETRKTQETALFVLLNSKFAIPHSEYILRALHTKTPALPGRYKQHTQKAAQLFQAPRADRGKDEDESHPDIDNTFSLGGPYASNKRRYRVEKTAKKPVRQSIISKKKKKQISGLNQRVSTPKKVDDEDQESEDGFAQEPEAPQKTPEKSEEDPGLVARRNNREGNRDAEFGRFILRTAEELINWDWYNLNEGVNDLVKLAREHAAMDRAQFGAEIFKDWNSSIHPGPKPVLPKRGADDLARMAGKNATEMGFPERPRYQRAGADAFLKVRPGTLGPKTDFVNAKSQYTQDDNVRLMGTTTYSDWFRAALANYDNKSVEGCRANNHKMIVWLARFRLYSWYTVQTPVAWNQCVNYHTVLDETKFEPLLPLRTRLQVFGLEIGIANQNAAVFDIYGSHPRQWNRSKRQATPRKAQGDEESSEEDSSEEDSSEEDSSEEDGVYEQ</sequence>
<dbReference type="AlphaFoldDB" id="A0A4S8R5Z6"/>
<dbReference type="Proteomes" id="UP000308671">
    <property type="component" value="Unassembled WGS sequence"/>
</dbReference>
<name>A0A4S8R5Z6_9HELO</name>